<evidence type="ECO:0000313" key="1">
    <source>
        <dbReference type="EMBL" id="GGH65186.1"/>
    </source>
</evidence>
<protein>
    <recommendedName>
        <fullName evidence="3">DUF1800 domain-containing protein</fullName>
    </recommendedName>
</protein>
<dbReference type="Proteomes" id="UP000600171">
    <property type="component" value="Unassembled WGS sequence"/>
</dbReference>
<dbReference type="RefSeq" id="WP_188360056.1">
    <property type="nucleotide sequence ID" value="NZ_BMDC01000003.1"/>
</dbReference>
<evidence type="ECO:0000313" key="2">
    <source>
        <dbReference type="Proteomes" id="UP000600171"/>
    </source>
</evidence>
<dbReference type="Pfam" id="PF08811">
    <property type="entry name" value="DUF1800"/>
    <property type="match status" value="1"/>
</dbReference>
<proteinExistence type="predicted"/>
<dbReference type="AlphaFoldDB" id="A0A917IWG5"/>
<evidence type="ECO:0008006" key="3">
    <source>
        <dbReference type="Google" id="ProtNLM"/>
    </source>
</evidence>
<reference evidence="1 2" key="1">
    <citation type="journal article" date="2014" name="Int. J. Syst. Evol. Microbiol.">
        <title>Complete genome sequence of Corynebacterium casei LMG S-19264T (=DSM 44701T), isolated from a smear-ripened cheese.</title>
        <authorList>
            <consortium name="US DOE Joint Genome Institute (JGI-PGF)"/>
            <person name="Walter F."/>
            <person name="Albersmeier A."/>
            <person name="Kalinowski J."/>
            <person name="Ruckert C."/>
        </authorList>
    </citation>
    <scope>NUCLEOTIDE SEQUENCE [LARGE SCALE GENOMIC DNA]</scope>
    <source>
        <strain evidence="1 2">CCM 8669</strain>
    </source>
</reference>
<keyword evidence="2" id="KW-1185">Reference proteome</keyword>
<dbReference type="InterPro" id="IPR014917">
    <property type="entry name" value="DUF1800"/>
</dbReference>
<dbReference type="EMBL" id="BMDC01000003">
    <property type="protein sequence ID" value="GGH65186.1"/>
    <property type="molecule type" value="Genomic_DNA"/>
</dbReference>
<sequence>MDFVSAYLAGEKLSTSEAWFYARKVNVAATQDWADYIQKRGVNNWLEEQLNPERIQEDPQYEKERKAIFPSTFIDPPGNITRDFNFWNTYQPKNKNHPYDVSVYVIQSALHRMWRSKKQLQATMALFWADMLATNIKKSPEGYHDYVALLFNGALGKYRDMLYNITTCQTMSYFLDNNTNTRYALNENMGRELMELHSWGEQKGYSQADVVAVAKLLTGVRGHTQQEFTEARPDLHEFGPMTVAGKTFQNSGSTPDDVYKTVRELTDYLARDRYTGLRIARRLIQFFVGQDDPYESLAQRLATTYVSNDTDIRPVLRELLTSAEFRASGGKTIRRPWTVLCSLMASGNLQLNKASNNLSNTDTMHKPLYKMFVTLKYSTGGVPFDAPATNGYSLDAADWINSVTYAGLSKFNRYTNYVSKWDGGSADSLARWASPIDWAGRTGVKIGSTKMMDAAKMVFRYLTGFELTNTEVVNAIASYATAHTEQAALSGAPSGGVVANKDQLNRMVEATLTAPHFLIS</sequence>
<organism evidence="1 2">
    <name type="scientific">Rothia aerolata</name>
    <dbReference type="NCBI Taxonomy" id="1812262"/>
    <lineage>
        <taxon>Bacteria</taxon>
        <taxon>Bacillati</taxon>
        <taxon>Actinomycetota</taxon>
        <taxon>Actinomycetes</taxon>
        <taxon>Micrococcales</taxon>
        <taxon>Micrococcaceae</taxon>
        <taxon>Rothia</taxon>
    </lineage>
</organism>
<accession>A0A917IWG5</accession>
<gene>
    <name evidence="1" type="ORF">GCM10007359_18180</name>
</gene>
<name>A0A917IWG5_9MICC</name>
<comment type="caution">
    <text evidence="1">The sequence shown here is derived from an EMBL/GenBank/DDBJ whole genome shotgun (WGS) entry which is preliminary data.</text>
</comment>